<evidence type="ECO:0000256" key="3">
    <source>
        <dbReference type="ARBA" id="ARBA00022692"/>
    </source>
</evidence>
<feature type="compositionally biased region" description="Gly residues" evidence="9">
    <location>
        <begin position="584"/>
        <end position="594"/>
    </location>
</feature>
<dbReference type="AlphaFoldDB" id="A0A7S2IXR0"/>
<keyword evidence="7 10" id="KW-0472">Membrane</keyword>
<evidence type="ECO:0000256" key="2">
    <source>
        <dbReference type="ARBA" id="ARBA00022448"/>
    </source>
</evidence>
<evidence type="ECO:0000256" key="4">
    <source>
        <dbReference type="ARBA" id="ARBA00022737"/>
    </source>
</evidence>
<keyword evidence="6" id="KW-0406">Ion transport</keyword>
<feature type="transmembrane region" description="Helical" evidence="10">
    <location>
        <begin position="20"/>
        <end position="42"/>
    </location>
</feature>
<feature type="compositionally biased region" description="Low complexity" evidence="9">
    <location>
        <begin position="532"/>
        <end position="553"/>
    </location>
</feature>
<evidence type="ECO:0008006" key="14">
    <source>
        <dbReference type="Google" id="ProtNLM"/>
    </source>
</evidence>
<evidence type="ECO:0000256" key="6">
    <source>
        <dbReference type="ARBA" id="ARBA00023065"/>
    </source>
</evidence>
<dbReference type="PANTHER" id="PTHR10037:SF62">
    <property type="entry name" value="SODIUM CHANNEL PROTEIN 60E"/>
    <property type="match status" value="1"/>
</dbReference>
<evidence type="ECO:0000259" key="12">
    <source>
        <dbReference type="Pfam" id="PF16905"/>
    </source>
</evidence>
<keyword evidence="8" id="KW-0407">Ion channel</keyword>
<feature type="transmembrane region" description="Helical" evidence="10">
    <location>
        <begin position="101"/>
        <end position="118"/>
    </location>
</feature>
<keyword evidence="2" id="KW-0813">Transport</keyword>
<dbReference type="Pfam" id="PF00520">
    <property type="entry name" value="Ion_trans"/>
    <property type="match status" value="2"/>
</dbReference>
<feature type="domain" description="Ion transport" evidence="11">
    <location>
        <begin position="101"/>
        <end position="344"/>
    </location>
</feature>
<name>A0A7S2IXR0_9EUKA</name>
<accession>A0A7S2IXR0</accession>
<keyword evidence="4" id="KW-0677">Repeat</keyword>
<feature type="domain" description="Ion transport" evidence="11">
    <location>
        <begin position="15"/>
        <end position="52"/>
    </location>
</feature>
<evidence type="ECO:0000256" key="1">
    <source>
        <dbReference type="ARBA" id="ARBA00004141"/>
    </source>
</evidence>
<evidence type="ECO:0000256" key="9">
    <source>
        <dbReference type="SAM" id="MobiDB-lite"/>
    </source>
</evidence>
<feature type="region of interest" description="Disordered" evidence="9">
    <location>
        <begin position="510"/>
        <end position="594"/>
    </location>
</feature>
<dbReference type="GO" id="GO:0022843">
    <property type="term" value="F:voltage-gated monoatomic cation channel activity"/>
    <property type="evidence" value="ECO:0007669"/>
    <property type="project" value="UniProtKB-ARBA"/>
</dbReference>
<feature type="transmembrane region" description="Helical" evidence="10">
    <location>
        <begin position="130"/>
        <end position="153"/>
    </location>
</feature>
<comment type="subcellular location">
    <subcellularLocation>
        <location evidence="1">Membrane</location>
        <topology evidence="1">Multi-pass membrane protein</topology>
    </subcellularLocation>
</comment>
<dbReference type="InterPro" id="IPR027359">
    <property type="entry name" value="Volt_channel_dom_sf"/>
</dbReference>
<feature type="transmembrane region" description="Helical" evidence="10">
    <location>
        <begin position="221"/>
        <end position="249"/>
    </location>
</feature>
<keyword evidence="3 10" id="KW-0812">Transmembrane</keyword>
<evidence type="ECO:0000256" key="7">
    <source>
        <dbReference type="ARBA" id="ARBA00023136"/>
    </source>
</evidence>
<dbReference type="Pfam" id="PF16905">
    <property type="entry name" value="GPHH"/>
    <property type="match status" value="1"/>
</dbReference>
<dbReference type="InterPro" id="IPR031649">
    <property type="entry name" value="GPHH_dom"/>
</dbReference>
<sequence length="594" mass="65358">MDATGKNKAPERNDSSAASIFFLAWMIVGCFIALNLFVGAIVDNFTRIKQESDGSATMTPEQLQWVAALRETVNNKPMHAPREPKWPPRKAAYRLINTREFEMIVIGVIIGNVLGMALDFHRIDEYETYYYFYSNGMLFFTYFYYAEFLVKFFGLGPIGYFSDPWCRFDFFLVCVSLGDQFFSELLETLLPFPPTMIRVLRVARVLRILRLLKNLKGLRDLVMTLVFAFPALINVSCLLGLVIFMYAVLGLNLFTFVMPGEALADGRDFVTFSNACLTLFQCLTGDGWSELMDDAMVNEERGCDPSAGDCGTPLALPYFISFIVIGTFVFLNLVVAVILENFTSLGNVNPDLVSTNDITEFKEAWGRYDPDADGMIPAKVLPELVLGLPPPLGIQGTKEGTSPSKAYRFCLSLGLTQVQGEVGFKNVLDALINKNYKARKVEVAAGNEGGPPPAVRDMLEKRQKTLSGSIDLSKVTPAGLDEPLTERRFEMSRILAEELLRMFIRRKRETWSQNPQEHPSYRKREEEKAKAEAAAAEAAKAAAAAAAVPAKGAKGAGQGAKGGAKQPAGKPAPKQPPKGKDGGKGGGKGGRYDA</sequence>
<dbReference type="PANTHER" id="PTHR10037">
    <property type="entry name" value="VOLTAGE-GATED CATION CHANNEL CALCIUM AND SODIUM"/>
    <property type="match status" value="1"/>
</dbReference>
<feature type="domain" description="Voltage-dependent L-type calcium channel IQ-associated" evidence="12">
    <location>
        <begin position="360"/>
        <end position="395"/>
    </location>
</feature>
<dbReference type="InterPro" id="IPR043203">
    <property type="entry name" value="VGCC_Ca_Na"/>
</dbReference>
<evidence type="ECO:0000256" key="5">
    <source>
        <dbReference type="ARBA" id="ARBA00022989"/>
    </source>
</evidence>
<gene>
    <name evidence="13" type="ORF">CBRE1094_LOCUS38090</name>
</gene>
<proteinExistence type="predicted"/>
<evidence type="ECO:0000259" key="11">
    <source>
        <dbReference type="Pfam" id="PF00520"/>
    </source>
</evidence>
<dbReference type="Gene3D" id="1.10.238.10">
    <property type="entry name" value="EF-hand"/>
    <property type="match status" value="1"/>
</dbReference>
<feature type="compositionally biased region" description="Basic and acidic residues" evidence="9">
    <location>
        <begin position="519"/>
        <end position="531"/>
    </location>
</feature>
<evidence type="ECO:0000313" key="13">
    <source>
        <dbReference type="EMBL" id="CAD9531046.1"/>
    </source>
</evidence>
<dbReference type="Gene3D" id="1.20.120.350">
    <property type="entry name" value="Voltage-gated potassium channels. Chain C"/>
    <property type="match status" value="1"/>
</dbReference>
<dbReference type="Gene3D" id="1.10.287.70">
    <property type="match status" value="2"/>
</dbReference>
<evidence type="ECO:0000256" key="10">
    <source>
        <dbReference type="SAM" id="Phobius"/>
    </source>
</evidence>
<dbReference type="GO" id="GO:0005248">
    <property type="term" value="F:voltage-gated sodium channel activity"/>
    <property type="evidence" value="ECO:0007669"/>
    <property type="project" value="TreeGrafter"/>
</dbReference>
<dbReference type="SUPFAM" id="SSF81324">
    <property type="entry name" value="Voltage-gated potassium channels"/>
    <property type="match status" value="1"/>
</dbReference>
<feature type="compositionally biased region" description="Low complexity" evidence="9">
    <location>
        <begin position="563"/>
        <end position="572"/>
    </location>
</feature>
<dbReference type="InterPro" id="IPR005821">
    <property type="entry name" value="Ion_trans_dom"/>
</dbReference>
<dbReference type="GO" id="GO:0001518">
    <property type="term" value="C:voltage-gated sodium channel complex"/>
    <property type="evidence" value="ECO:0007669"/>
    <property type="project" value="TreeGrafter"/>
</dbReference>
<dbReference type="PROSITE" id="PS51257">
    <property type="entry name" value="PROKAR_LIPOPROTEIN"/>
    <property type="match status" value="1"/>
</dbReference>
<organism evidence="13">
    <name type="scientific">Haptolina brevifila</name>
    <dbReference type="NCBI Taxonomy" id="156173"/>
    <lineage>
        <taxon>Eukaryota</taxon>
        <taxon>Haptista</taxon>
        <taxon>Haptophyta</taxon>
        <taxon>Prymnesiophyceae</taxon>
        <taxon>Prymnesiales</taxon>
        <taxon>Prymnesiaceae</taxon>
        <taxon>Haptolina</taxon>
    </lineage>
</organism>
<keyword evidence="5 10" id="KW-1133">Transmembrane helix</keyword>
<feature type="transmembrane region" description="Helical" evidence="10">
    <location>
        <begin position="318"/>
        <end position="339"/>
    </location>
</feature>
<evidence type="ECO:0000256" key="8">
    <source>
        <dbReference type="ARBA" id="ARBA00023303"/>
    </source>
</evidence>
<protein>
    <recommendedName>
        <fullName evidence="14">Sodium channel protein</fullName>
    </recommendedName>
</protein>
<reference evidence="13" key="1">
    <citation type="submission" date="2021-01" db="EMBL/GenBank/DDBJ databases">
        <authorList>
            <person name="Corre E."/>
            <person name="Pelletier E."/>
            <person name="Niang G."/>
            <person name="Scheremetjew M."/>
            <person name="Finn R."/>
            <person name="Kale V."/>
            <person name="Holt S."/>
            <person name="Cochrane G."/>
            <person name="Meng A."/>
            <person name="Brown T."/>
            <person name="Cohen L."/>
        </authorList>
    </citation>
    <scope>NUCLEOTIDE SEQUENCE</scope>
    <source>
        <strain evidence="13">UTEX LB 985</strain>
    </source>
</reference>
<dbReference type="EMBL" id="HBGU01069772">
    <property type="protein sequence ID" value="CAD9531046.1"/>
    <property type="molecule type" value="Transcribed_RNA"/>
</dbReference>